<evidence type="ECO:0000313" key="2">
    <source>
        <dbReference type="Proteomes" id="UP000037069"/>
    </source>
</evidence>
<proteinExistence type="predicted"/>
<name>A0A0L0CSW6_LUCCU</name>
<dbReference type="Proteomes" id="UP000037069">
    <property type="component" value="Unassembled WGS sequence"/>
</dbReference>
<accession>A0A0L0CSW6</accession>
<dbReference type="SUPFAM" id="SSF52047">
    <property type="entry name" value="RNI-like"/>
    <property type="match status" value="1"/>
</dbReference>
<sequence>MKIILKNTCKEVEIYKDADYNEKRDQMEEKFDTNRMLLQEDDFWKFLDSNANNIQILTLETETPSEEFMMDVISCETFYCNFHNKVLTKLKHLRKLKVLSTNMFQFNNEFFNTLNSSCANLESLSLHYCNVKEFTPVATLKELELKYCNGFTWNNFQTILGEMSLKAITSYATRYKGKVEYFEIVSSLEHISLQYNIVNNIRIIFQKNQEKLKNLKTLDWSLDHTKHLWINATNCPNLETLTVKPRNVLFENLQGFMYLKTLNLNVYNDLFDSDIVHVIKHSTIKYFTVNMVNYNCLIDMYEYNGSYNTEWANLKTNLLHIQLNYHKTLSPILHNWYILLDNNHNLTLKLKFGNLIEKSSLEEILGNQSFPKRLKSINICGEVIDCTELKSNYSTVIEKATTILQNNQLDENDQYISL</sequence>
<dbReference type="InterPro" id="IPR032675">
    <property type="entry name" value="LRR_dom_sf"/>
</dbReference>
<protein>
    <submittedName>
        <fullName evidence="1">Uncharacterized protein</fullName>
    </submittedName>
</protein>
<comment type="caution">
    <text evidence="1">The sequence shown here is derived from an EMBL/GenBank/DDBJ whole genome shotgun (WGS) entry which is preliminary data.</text>
</comment>
<dbReference type="EMBL" id="JRES01000062">
    <property type="protein sequence ID" value="KNC34499.1"/>
    <property type="molecule type" value="Genomic_DNA"/>
</dbReference>
<dbReference type="Gene3D" id="3.80.10.10">
    <property type="entry name" value="Ribonuclease Inhibitor"/>
    <property type="match status" value="1"/>
</dbReference>
<keyword evidence="2" id="KW-1185">Reference proteome</keyword>
<dbReference type="OrthoDB" id="7955336at2759"/>
<evidence type="ECO:0000313" key="1">
    <source>
        <dbReference type="EMBL" id="KNC34499.1"/>
    </source>
</evidence>
<organism evidence="1 2">
    <name type="scientific">Lucilia cuprina</name>
    <name type="common">Green bottle fly</name>
    <name type="synonym">Australian sheep blowfly</name>
    <dbReference type="NCBI Taxonomy" id="7375"/>
    <lineage>
        <taxon>Eukaryota</taxon>
        <taxon>Metazoa</taxon>
        <taxon>Ecdysozoa</taxon>
        <taxon>Arthropoda</taxon>
        <taxon>Hexapoda</taxon>
        <taxon>Insecta</taxon>
        <taxon>Pterygota</taxon>
        <taxon>Neoptera</taxon>
        <taxon>Endopterygota</taxon>
        <taxon>Diptera</taxon>
        <taxon>Brachycera</taxon>
        <taxon>Muscomorpha</taxon>
        <taxon>Oestroidea</taxon>
        <taxon>Calliphoridae</taxon>
        <taxon>Luciliinae</taxon>
        <taxon>Lucilia</taxon>
    </lineage>
</organism>
<gene>
    <name evidence="1" type="ORF">FF38_02754</name>
</gene>
<dbReference type="AlphaFoldDB" id="A0A0L0CSW6"/>
<reference evidence="1 2" key="1">
    <citation type="journal article" date="2015" name="Nat. Commun.">
        <title>Lucilia cuprina genome unlocks parasitic fly biology to underpin future interventions.</title>
        <authorList>
            <person name="Anstead C.A."/>
            <person name="Korhonen P.K."/>
            <person name="Young N.D."/>
            <person name="Hall R.S."/>
            <person name="Jex A.R."/>
            <person name="Murali S.C."/>
            <person name="Hughes D.S."/>
            <person name="Lee S.F."/>
            <person name="Perry T."/>
            <person name="Stroehlein A.J."/>
            <person name="Ansell B.R."/>
            <person name="Breugelmans B."/>
            <person name="Hofmann A."/>
            <person name="Qu J."/>
            <person name="Dugan S."/>
            <person name="Lee S.L."/>
            <person name="Chao H."/>
            <person name="Dinh H."/>
            <person name="Han Y."/>
            <person name="Doddapaneni H.V."/>
            <person name="Worley K.C."/>
            <person name="Muzny D.M."/>
            <person name="Ioannidis P."/>
            <person name="Waterhouse R.M."/>
            <person name="Zdobnov E.M."/>
            <person name="James P.J."/>
            <person name="Bagnall N.H."/>
            <person name="Kotze A.C."/>
            <person name="Gibbs R.A."/>
            <person name="Richards S."/>
            <person name="Batterham P."/>
            <person name="Gasser R.B."/>
        </authorList>
    </citation>
    <scope>NUCLEOTIDE SEQUENCE [LARGE SCALE GENOMIC DNA]</scope>
    <source>
        <strain evidence="1 2">LS</strain>
        <tissue evidence="1">Full body</tissue>
    </source>
</reference>